<dbReference type="OrthoDB" id="185939at2"/>
<sequence>MACVEADFHGGEGYQVAAVWRNGAMVWGPVHTRDFDGPREDWPINAALALLDVAPGGTEGAEHRDLFLDVGLGREQDMHGWRSAGRAARWAATYDQWCREQSAEHERKARAAAEFEKYRRLPNVPAALDGTAIMRLLGAPPGPLIGAATRHLQDLHLEHGPLSREEAATRLRSWAAQQDTRPRGR</sequence>
<dbReference type="EMBL" id="MWQN01000003">
    <property type="protein sequence ID" value="OPC78466.1"/>
    <property type="molecule type" value="Genomic_DNA"/>
</dbReference>
<evidence type="ECO:0000313" key="2">
    <source>
        <dbReference type="Proteomes" id="UP000190037"/>
    </source>
</evidence>
<dbReference type="AlphaFoldDB" id="A0A1T3NNV9"/>
<organism evidence="1 2">
    <name type="scientific">Embleya scabrispora</name>
    <dbReference type="NCBI Taxonomy" id="159449"/>
    <lineage>
        <taxon>Bacteria</taxon>
        <taxon>Bacillati</taxon>
        <taxon>Actinomycetota</taxon>
        <taxon>Actinomycetes</taxon>
        <taxon>Kitasatosporales</taxon>
        <taxon>Streptomycetaceae</taxon>
        <taxon>Embleya</taxon>
    </lineage>
</organism>
<gene>
    <name evidence="1" type="ORF">B4N89_37125</name>
</gene>
<protein>
    <recommendedName>
        <fullName evidence="3">CCA-adding enzyme C-terminal domain-containing protein</fullName>
    </recommendedName>
</protein>
<comment type="caution">
    <text evidence="1">The sequence shown here is derived from an EMBL/GenBank/DDBJ whole genome shotgun (WGS) entry which is preliminary data.</text>
</comment>
<reference evidence="1 2" key="1">
    <citation type="submission" date="2017-03" db="EMBL/GenBank/DDBJ databases">
        <title>Draft genome sequence of Streptomyces scabrisporus NF3, endophyte isolated from Amphipterygium adstringens.</title>
        <authorList>
            <person name="Vazquez M."/>
            <person name="Ceapa C.D."/>
            <person name="Rodriguez Luna D."/>
            <person name="Sanchez Esquivel S."/>
        </authorList>
    </citation>
    <scope>NUCLEOTIDE SEQUENCE [LARGE SCALE GENOMIC DNA]</scope>
    <source>
        <strain evidence="1 2">NF3</strain>
    </source>
</reference>
<evidence type="ECO:0008006" key="3">
    <source>
        <dbReference type="Google" id="ProtNLM"/>
    </source>
</evidence>
<evidence type="ECO:0000313" key="1">
    <source>
        <dbReference type="EMBL" id="OPC78466.1"/>
    </source>
</evidence>
<proteinExistence type="predicted"/>
<dbReference type="SUPFAM" id="SSF81891">
    <property type="entry name" value="Poly A polymerase C-terminal region-like"/>
    <property type="match status" value="1"/>
</dbReference>
<accession>A0A1T3NNV9</accession>
<dbReference type="STRING" id="159449.B4N89_37125"/>
<dbReference type="Proteomes" id="UP000190037">
    <property type="component" value="Unassembled WGS sequence"/>
</dbReference>
<keyword evidence="2" id="KW-1185">Reference proteome</keyword>
<name>A0A1T3NNV9_9ACTN</name>